<dbReference type="AlphaFoldDB" id="A0A7K9Y2L3"/>
<keyword evidence="1" id="KW-1133">Transmembrane helix</keyword>
<sequence>RCGKEWKGNRCHISAKPLQSPISSLLQNDIWIGLGISFLLIKIAVAALCFVSKKKVHKMKVEETINTSFANPLYEDFSSSGKAKSPGYTTSPIVQISVSPWHEYPFIEGENATSFPNPLYGEASADMEKLCSSLK</sequence>
<gene>
    <name evidence="2" type="primary">Malrd1_0</name>
    <name evidence="2" type="ORF">ODOGUJ_R02294</name>
</gene>
<evidence type="ECO:0000313" key="2">
    <source>
        <dbReference type="EMBL" id="NXJ03404.1"/>
    </source>
</evidence>
<comment type="caution">
    <text evidence="2">The sequence shown here is derived from an EMBL/GenBank/DDBJ whole genome shotgun (WGS) entry which is preliminary data.</text>
</comment>
<dbReference type="OrthoDB" id="9114891at2759"/>
<dbReference type="EMBL" id="VXAB01000272">
    <property type="protein sequence ID" value="NXJ03404.1"/>
    <property type="molecule type" value="Genomic_DNA"/>
</dbReference>
<organism evidence="2 3">
    <name type="scientific">Odontophorus gujanensis</name>
    <name type="common">marbled wood quail</name>
    <dbReference type="NCBI Taxonomy" id="886794"/>
    <lineage>
        <taxon>Eukaryota</taxon>
        <taxon>Metazoa</taxon>
        <taxon>Chordata</taxon>
        <taxon>Craniata</taxon>
        <taxon>Vertebrata</taxon>
        <taxon>Euteleostomi</taxon>
        <taxon>Archelosauria</taxon>
        <taxon>Archosauria</taxon>
        <taxon>Dinosauria</taxon>
        <taxon>Saurischia</taxon>
        <taxon>Theropoda</taxon>
        <taxon>Coelurosauria</taxon>
        <taxon>Aves</taxon>
        <taxon>Neognathae</taxon>
        <taxon>Galloanserae</taxon>
        <taxon>Galliformes</taxon>
        <taxon>Odontophoridae</taxon>
        <taxon>Odontophorus</taxon>
    </lineage>
</organism>
<proteinExistence type="predicted"/>
<feature type="non-terminal residue" evidence="2">
    <location>
        <position position="135"/>
    </location>
</feature>
<accession>A0A7K9Y2L3</accession>
<protein>
    <submittedName>
        <fullName evidence="2">MALR1 protein</fullName>
    </submittedName>
</protein>
<feature type="transmembrane region" description="Helical" evidence="1">
    <location>
        <begin position="30"/>
        <end position="51"/>
    </location>
</feature>
<keyword evidence="1" id="KW-0472">Membrane</keyword>
<feature type="non-terminal residue" evidence="2">
    <location>
        <position position="1"/>
    </location>
</feature>
<dbReference type="Proteomes" id="UP000522663">
    <property type="component" value="Unassembled WGS sequence"/>
</dbReference>
<reference evidence="2 3" key="1">
    <citation type="submission" date="2019-09" db="EMBL/GenBank/DDBJ databases">
        <title>Bird 10,000 Genomes (B10K) Project - Family phase.</title>
        <authorList>
            <person name="Zhang G."/>
        </authorList>
    </citation>
    <scope>NUCLEOTIDE SEQUENCE [LARGE SCALE GENOMIC DNA]</scope>
    <source>
        <strain evidence="2">B10K-DU-001-53</strain>
        <tissue evidence="2">Muscle</tissue>
    </source>
</reference>
<keyword evidence="1" id="KW-0812">Transmembrane</keyword>
<evidence type="ECO:0000313" key="3">
    <source>
        <dbReference type="Proteomes" id="UP000522663"/>
    </source>
</evidence>
<evidence type="ECO:0000256" key="1">
    <source>
        <dbReference type="SAM" id="Phobius"/>
    </source>
</evidence>
<name>A0A7K9Y2L3_9GALL</name>
<keyword evidence="3" id="KW-1185">Reference proteome</keyword>